<sequence>MTGTNPYLVNPRWLVAERVGDAVRRRYPADVLSVGVHGGLAHGDDGDGSDIEMIVATYRPGSGPWSVSRRVDGVLVRLSATGADEHLRAARTLTALWPLTADRYVTTRAVHDPDGWLRRLRDVHLGRLAQARPLEFTTLARQAWAAASAAHARAVRLAEWYETDAALQQLGEARLHAAMVTGLLSRTYFRDSADAVRRTGFAGLDMADLGRVLRELATELTGRGRPVDATPDTVFDDR</sequence>
<dbReference type="Gene3D" id="3.30.460.10">
    <property type="entry name" value="Beta Polymerase, domain 2"/>
    <property type="match status" value="1"/>
</dbReference>
<dbReference type="SUPFAM" id="SSF81301">
    <property type="entry name" value="Nucleotidyltransferase"/>
    <property type="match status" value="1"/>
</dbReference>
<evidence type="ECO:0000313" key="1">
    <source>
        <dbReference type="EMBL" id="MDR7324959.1"/>
    </source>
</evidence>
<comment type="caution">
    <text evidence="1">The sequence shown here is derived from an EMBL/GenBank/DDBJ whole genome shotgun (WGS) entry which is preliminary data.</text>
</comment>
<organism evidence="1 2">
    <name type="scientific">Catenuloplanes niger</name>
    <dbReference type="NCBI Taxonomy" id="587534"/>
    <lineage>
        <taxon>Bacteria</taxon>
        <taxon>Bacillati</taxon>
        <taxon>Actinomycetota</taxon>
        <taxon>Actinomycetes</taxon>
        <taxon>Micromonosporales</taxon>
        <taxon>Micromonosporaceae</taxon>
        <taxon>Catenuloplanes</taxon>
    </lineage>
</organism>
<keyword evidence="2" id="KW-1185">Reference proteome</keyword>
<reference evidence="1 2" key="1">
    <citation type="submission" date="2023-07" db="EMBL/GenBank/DDBJ databases">
        <title>Sequencing the genomes of 1000 actinobacteria strains.</title>
        <authorList>
            <person name="Klenk H.-P."/>
        </authorList>
    </citation>
    <scope>NUCLEOTIDE SEQUENCE [LARGE SCALE GENOMIC DNA]</scope>
    <source>
        <strain evidence="1 2">DSM 44711</strain>
    </source>
</reference>
<protein>
    <recommendedName>
        <fullName evidence="3">Nucleotidyltransferase</fullName>
    </recommendedName>
</protein>
<evidence type="ECO:0008006" key="3">
    <source>
        <dbReference type="Google" id="ProtNLM"/>
    </source>
</evidence>
<dbReference type="Proteomes" id="UP001183629">
    <property type="component" value="Unassembled WGS sequence"/>
</dbReference>
<evidence type="ECO:0000313" key="2">
    <source>
        <dbReference type="Proteomes" id="UP001183629"/>
    </source>
</evidence>
<dbReference type="EMBL" id="JAVDYC010000001">
    <property type="protein sequence ID" value="MDR7324959.1"/>
    <property type="molecule type" value="Genomic_DNA"/>
</dbReference>
<dbReference type="RefSeq" id="WP_310419139.1">
    <property type="nucleotide sequence ID" value="NZ_JAVDYC010000001.1"/>
</dbReference>
<dbReference type="InterPro" id="IPR043519">
    <property type="entry name" value="NT_sf"/>
</dbReference>
<gene>
    <name evidence="1" type="ORF">J2S44_005209</name>
</gene>
<dbReference type="AlphaFoldDB" id="A0AAE4CXL8"/>
<accession>A0AAE4CXL8</accession>
<proteinExistence type="predicted"/>
<name>A0AAE4CXL8_9ACTN</name>